<dbReference type="PANTHER" id="PTHR12968:SF2">
    <property type="entry name" value="B9 DOMAIN-CONTAINING PROTEIN 2"/>
    <property type="match status" value="1"/>
</dbReference>
<evidence type="ECO:0000256" key="1">
    <source>
        <dbReference type="ARBA" id="ARBA00004120"/>
    </source>
</evidence>
<evidence type="ECO:0000256" key="6">
    <source>
        <dbReference type="ARBA" id="ARBA00038411"/>
    </source>
</evidence>
<dbReference type="PROSITE" id="PS51381">
    <property type="entry name" value="C2_B9"/>
    <property type="match status" value="1"/>
</dbReference>
<sequence>MAELHIFGQISSAKNFKQIRLFCKWSFYNIISGYKEGQTQESCDFYINNPIWDHPIDLHYTTKTLQNSPKLLLQVFCRDNYERILFLSYGIYNVPLSPGSHILECHTWKPVGNWKNRLEEKFLGKSLQLKSPNVLINTVDRFELLTQSVGTVIIHLHILARNFDKFGCHL</sequence>
<evidence type="ECO:0000256" key="7">
    <source>
        <dbReference type="ARBA" id="ARBA00039272"/>
    </source>
</evidence>
<dbReference type="AlphaFoldDB" id="A0A6P3YDB7"/>
<dbReference type="KEGG" id="dqu:106751461"/>
<proteinExistence type="inferred from homology"/>
<accession>A0A6P3YDB7</accession>
<gene>
    <name evidence="9" type="primary">LOC106751461</name>
</gene>
<dbReference type="PANTHER" id="PTHR12968">
    <property type="entry name" value="B9 DOMAIN-CONTAINING"/>
    <property type="match status" value="1"/>
</dbReference>
<keyword evidence="3" id="KW-0970">Cilium biogenesis/degradation</keyword>
<evidence type="ECO:0000256" key="5">
    <source>
        <dbReference type="ARBA" id="ARBA00023273"/>
    </source>
</evidence>
<organism evidence="8 9">
    <name type="scientific">Dinoponera quadriceps</name>
    <name type="common">South American ant</name>
    <dbReference type="NCBI Taxonomy" id="609295"/>
    <lineage>
        <taxon>Eukaryota</taxon>
        <taxon>Metazoa</taxon>
        <taxon>Ecdysozoa</taxon>
        <taxon>Arthropoda</taxon>
        <taxon>Hexapoda</taxon>
        <taxon>Insecta</taxon>
        <taxon>Pterygota</taxon>
        <taxon>Neoptera</taxon>
        <taxon>Endopterygota</taxon>
        <taxon>Hymenoptera</taxon>
        <taxon>Apocrita</taxon>
        <taxon>Aculeata</taxon>
        <taxon>Formicoidea</taxon>
        <taxon>Formicidae</taxon>
        <taxon>Ponerinae</taxon>
        <taxon>Ponerini</taxon>
        <taxon>Dinoponera</taxon>
    </lineage>
</organism>
<dbReference type="RefSeq" id="XP_014487847.1">
    <property type="nucleotide sequence ID" value="XM_014632361.1"/>
</dbReference>
<keyword evidence="4" id="KW-0206">Cytoskeleton</keyword>
<dbReference type="GO" id="GO:0060271">
    <property type="term" value="P:cilium assembly"/>
    <property type="evidence" value="ECO:0007669"/>
    <property type="project" value="TreeGrafter"/>
</dbReference>
<reference evidence="9" key="1">
    <citation type="submission" date="2025-08" db="UniProtKB">
        <authorList>
            <consortium name="RefSeq"/>
        </authorList>
    </citation>
    <scope>IDENTIFICATION</scope>
</reference>
<name>A0A6P3YDB7_DINQU</name>
<evidence type="ECO:0000313" key="9">
    <source>
        <dbReference type="RefSeq" id="XP_014487847.1"/>
    </source>
</evidence>
<comment type="subcellular location">
    <subcellularLocation>
        <location evidence="1">Cytoplasm</location>
        <location evidence="1">Cytoskeleton</location>
        <location evidence="1">Cilium basal body</location>
    </subcellularLocation>
</comment>
<dbReference type="Proteomes" id="UP000515204">
    <property type="component" value="Unplaced"/>
</dbReference>
<keyword evidence="8" id="KW-1185">Reference proteome</keyword>
<keyword evidence="5" id="KW-0966">Cell projection</keyword>
<keyword evidence="2" id="KW-0963">Cytoplasm</keyword>
<evidence type="ECO:0000256" key="2">
    <source>
        <dbReference type="ARBA" id="ARBA00022490"/>
    </source>
</evidence>
<evidence type="ECO:0000256" key="3">
    <source>
        <dbReference type="ARBA" id="ARBA00022794"/>
    </source>
</evidence>
<protein>
    <recommendedName>
        <fullName evidence="7">B9 domain-containing protein 2</fullName>
    </recommendedName>
</protein>
<dbReference type="OrthoDB" id="184109at2759"/>
<evidence type="ECO:0000313" key="8">
    <source>
        <dbReference type="Proteomes" id="UP000515204"/>
    </source>
</evidence>
<dbReference type="GeneID" id="106751461"/>
<comment type="similarity">
    <text evidence="6">Belongs to the B9D family.</text>
</comment>
<dbReference type="GO" id="GO:0036038">
    <property type="term" value="C:MKS complex"/>
    <property type="evidence" value="ECO:0007669"/>
    <property type="project" value="TreeGrafter"/>
</dbReference>
<dbReference type="InterPro" id="IPR010796">
    <property type="entry name" value="C2_B9-type_dom"/>
</dbReference>
<dbReference type="Pfam" id="PF07162">
    <property type="entry name" value="B9-C2"/>
    <property type="match status" value="1"/>
</dbReference>
<evidence type="ECO:0000256" key="4">
    <source>
        <dbReference type="ARBA" id="ARBA00023212"/>
    </source>
</evidence>